<name>A0A4V4IJC6_AURPU</name>
<accession>A0A4V4IJC6</accession>
<dbReference type="PANTHER" id="PTHR28250">
    <property type="entry name" value="CYTOCHROME B PRE-MRNA-PROCESSING PROTEIN 6"/>
    <property type="match status" value="1"/>
</dbReference>
<dbReference type="Proteomes" id="UP000310687">
    <property type="component" value="Unassembled WGS sequence"/>
</dbReference>
<protein>
    <recommendedName>
        <fullName evidence="3">Ubiquinol-cytochrome-c reductase complex assembly factor 2</fullName>
    </recommendedName>
</protein>
<dbReference type="EMBL" id="QZAL01000033">
    <property type="protein sequence ID" value="THW45624.1"/>
    <property type="molecule type" value="Genomic_DNA"/>
</dbReference>
<dbReference type="Pfam" id="PF20180">
    <property type="entry name" value="UQCC2_CBP6"/>
    <property type="match status" value="1"/>
</dbReference>
<dbReference type="GO" id="GO:0061671">
    <property type="term" value="C:Cbp3p-Cbp6 complex"/>
    <property type="evidence" value="ECO:0007669"/>
    <property type="project" value="InterPro"/>
</dbReference>
<organism evidence="1 2">
    <name type="scientific">Aureobasidium pullulans</name>
    <name type="common">Black yeast</name>
    <name type="synonym">Pullularia pullulans</name>
    <dbReference type="NCBI Taxonomy" id="5580"/>
    <lineage>
        <taxon>Eukaryota</taxon>
        <taxon>Fungi</taxon>
        <taxon>Dikarya</taxon>
        <taxon>Ascomycota</taxon>
        <taxon>Pezizomycotina</taxon>
        <taxon>Dothideomycetes</taxon>
        <taxon>Dothideomycetidae</taxon>
        <taxon>Dothideales</taxon>
        <taxon>Saccotheciaceae</taxon>
        <taxon>Aureobasidium</taxon>
    </lineage>
</organism>
<evidence type="ECO:0000313" key="1">
    <source>
        <dbReference type="EMBL" id="THW45624.1"/>
    </source>
</evidence>
<sequence>MSRATRQQASKHYARILSQWPVDRLRPEISFQSVLKRRLEAAPVAQVNQANTAQTQAPKARNELREINALYSLLENRYSSTYPLSNAMMHPASAPEHYTTLVKELDEVPDRTFFQRIASRFKGMVRLQ</sequence>
<dbReference type="GO" id="GO:0034551">
    <property type="term" value="P:mitochondrial respiratory chain complex III assembly"/>
    <property type="evidence" value="ECO:0007669"/>
    <property type="project" value="TreeGrafter"/>
</dbReference>
<dbReference type="PANTHER" id="PTHR28250:SF1">
    <property type="entry name" value="CYTOCHROME B PRE-MRNA-PROCESSING PROTEIN 6"/>
    <property type="match status" value="1"/>
</dbReference>
<evidence type="ECO:0008006" key="3">
    <source>
        <dbReference type="Google" id="ProtNLM"/>
    </source>
</evidence>
<dbReference type="InterPro" id="IPR037653">
    <property type="entry name" value="Cbp6"/>
</dbReference>
<evidence type="ECO:0000313" key="2">
    <source>
        <dbReference type="Proteomes" id="UP000310687"/>
    </source>
</evidence>
<dbReference type="AlphaFoldDB" id="A0A4V4IJC6"/>
<reference evidence="1 2" key="1">
    <citation type="submission" date="2018-10" db="EMBL/GenBank/DDBJ databases">
        <title>Fifty Aureobasidium pullulans genomes reveal a recombining polyextremotolerant generalist.</title>
        <authorList>
            <person name="Gostincar C."/>
            <person name="Turk M."/>
            <person name="Zajc J."/>
            <person name="Gunde-Cimerman N."/>
        </authorList>
    </citation>
    <scope>NUCLEOTIDE SEQUENCE [LARGE SCALE GENOMIC DNA]</scope>
    <source>
        <strain evidence="1 2">EXF-11013</strain>
    </source>
</reference>
<comment type="caution">
    <text evidence="1">The sequence shown here is derived from an EMBL/GenBank/DDBJ whole genome shotgun (WGS) entry which is preliminary data.</text>
</comment>
<proteinExistence type="predicted"/>
<dbReference type="GO" id="GO:0043022">
    <property type="term" value="F:ribosome binding"/>
    <property type="evidence" value="ECO:0007669"/>
    <property type="project" value="InterPro"/>
</dbReference>
<gene>
    <name evidence="1" type="ORF">D6D22_03457</name>
</gene>